<dbReference type="AlphaFoldDB" id="A0AAV7PBY5"/>
<dbReference type="EMBL" id="JANPWB010000011">
    <property type="protein sequence ID" value="KAJ1124083.1"/>
    <property type="molecule type" value="Genomic_DNA"/>
</dbReference>
<keyword evidence="2" id="KW-1185">Reference proteome</keyword>
<name>A0AAV7PBY5_PLEWA</name>
<reference evidence="1" key="1">
    <citation type="journal article" date="2022" name="bioRxiv">
        <title>Sequencing and chromosome-scale assembly of the giantPleurodeles waltlgenome.</title>
        <authorList>
            <person name="Brown T."/>
            <person name="Elewa A."/>
            <person name="Iarovenko S."/>
            <person name="Subramanian E."/>
            <person name="Araus A.J."/>
            <person name="Petzold A."/>
            <person name="Susuki M."/>
            <person name="Suzuki K.-i.T."/>
            <person name="Hayashi T."/>
            <person name="Toyoda A."/>
            <person name="Oliveira C."/>
            <person name="Osipova E."/>
            <person name="Leigh N.D."/>
            <person name="Simon A."/>
            <person name="Yun M.H."/>
        </authorList>
    </citation>
    <scope>NUCLEOTIDE SEQUENCE</scope>
    <source>
        <strain evidence="1">20211129_DDA</strain>
        <tissue evidence="1">Liver</tissue>
    </source>
</reference>
<gene>
    <name evidence="1" type="ORF">NDU88_002545</name>
</gene>
<dbReference type="Proteomes" id="UP001066276">
    <property type="component" value="Chromosome 7"/>
</dbReference>
<proteinExistence type="predicted"/>
<evidence type="ECO:0000313" key="1">
    <source>
        <dbReference type="EMBL" id="KAJ1124083.1"/>
    </source>
</evidence>
<protein>
    <submittedName>
        <fullName evidence="1">Uncharacterized protein</fullName>
    </submittedName>
</protein>
<comment type="caution">
    <text evidence="1">The sequence shown here is derived from an EMBL/GenBank/DDBJ whole genome shotgun (WGS) entry which is preliminary data.</text>
</comment>
<accession>A0AAV7PBY5</accession>
<sequence>MERTFFLTSFMSSVRLSTFLINLSNFRDNAWKAAGSIGGSVLVCMPVEVDVVAGVVWPRDSPAPTTRLGPGLEEDAWSVAGSTWVDLVDVVSVVVGGPVGGACGVAHHAPEARSECYLQAILRYPHCTCRMCLYLIARRSKWLRSAALRFAAVKRKGKYLALDFQWVEYHNGSFVHY</sequence>
<organism evidence="1 2">
    <name type="scientific">Pleurodeles waltl</name>
    <name type="common">Iberian ribbed newt</name>
    <dbReference type="NCBI Taxonomy" id="8319"/>
    <lineage>
        <taxon>Eukaryota</taxon>
        <taxon>Metazoa</taxon>
        <taxon>Chordata</taxon>
        <taxon>Craniata</taxon>
        <taxon>Vertebrata</taxon>
        <taxon>Euteleostomi</taxon>
        <taxon>Amphibia</taxon>
        <taxon>Batrachia</taxon>
        <taxon>Caudata</taxon>
        <taxon>Salamandroidea</taxon>
        <taxon>Salamandridae</taxon>
        <taxon>Pleurodelinae</taxon>
        <taxon>Pleurodeles</taxon>
    </lineage>
</organism>
<evidence type="ECO:0000313" key="2">
    <source>
        <dbReference type="Proteomes" id="UP001066276"/>
    </source>
</evidence>